<dbReference type="Pfam" id="PF19650">
    <property type="entry name" value="DUF6153"/>
    <property type="match status" value="1"/>
</dbReference>
<keyword evidence="1" id="KW-0812">Transmembrane</keyword>
<dbReference type="Proteomes" id="UP000549113">
    <property type="component" value="Unassembled WGS sequence"/>
</dbReference>
<comment type="caution">
    <text evidence="2">The sequence shown here is derived from an EMBL/GenBank/DDBJ whole genome shotgun (WGS) entry which is preliminary data.</text>
</comment>
<dbReference type="RefSeq" id="WP_241740176.1">
    <property type="nucleotide sequence ID" value="NZ_BAABCO010000004.1"/>
</dbReference>
<dbReference type="AlphaFoldDB" id="A0AA40VMY6"/>
<dbReference type="EMBL" id="JACIFH010000001">
    <property type="protein sequence ID" value="MBB4140327.1"/>
    <property type="molecule type" value="Genomic_DNA"/>
</dbReference>
<keyword evidence="1" id="KW-1133">Transmembrane helix</keyword>
<dbReference type="InterPro" id="IPR046151">
    <property type="entry name" value="DUF6153"/>
</dbReference>
<keyword evidence="1" id="KW-0472">Membrane</keyword>
<proteinExistence type="predicted"/>
<evidence type="ECO:0000313" key="2">
    <source>
        <dbReference type="EMBL" id="MBB4140327.1"/>
    </source>
</evidence>
<gene>
    <name evidence="2" type="ORF">BKA10_002121</name>
</gene>
<organism evidence="2 3">
    <name type="scientific">Microbacterium invictum</name>
    <dbReference type="NCBI Taxonomy" id="515415"/>
    <lineage>
        <taxon>Bacteria</taxon>
        <taxon>Bacillati</taxon>
        <taxon>Actinomycetota</taxon>
        <taxon>Actinomycetes</taxon>
        <taxon>Micrococcales</taxon>
        <taxon>Microbacteriaceae</taxon>
        <taxon>Microbacterium</taxon>
    </lineage>
</organism>
<feature type="transmembrane region" description="Helical" evidence="1">
    <location>
        <begin position="20"/>
        <end position="40"/>
    </location>
</feature>
<sequence length="145" mass="15105">MSLIALTDRLYAGRSMARTLLLLIALTAAVIAGLLAMHSLNAHTAADTGHQTTLTAAAASTAVDDHHPGAPATDEPCPDCGTGHTDMLTMACVLALLAAVLLLFGPRNALRCLSTQPRPRPLGTAVFPFTLLRPPSLNVLCISRT</sequence>
<evidence type="ECO:0000256" key="1">
    <source>
        <dbReference type="SAM" id="Phobius"/>
    </source>
</evidence>
<accession>A0AA40VMY6</accession>
<evidence type="ECO:0000313" key="3">
    <source>
        <dbReference type="Proteomes" id="UP000549113"/>
    </source>
</evidence>
<feature type="transmembrane region" description="Helical" evidence="1">
    <location>
        <begin position="87"/>
        <end position="104"/>
    </location>
</feature>
<reference evidence="2 3" key="1">
    <citation type="submission" date="2020-08" db="EMBL/GenBank/DDBJ databases">
        <title>Sequencing the genomes of 1000 actinobacteria strains.</title>
        <authorList>
            <person name="Klenk H.-P."/>
        </authorList>
    </citation>
    <scope>NUCLEOTIDE SEQUENCE [LARGE SCALE GENOMIC DNA]</scope>
    <source>
        <strain evidence="2 3">DSM 19600</strain>
    </source>
</reference>
<keyword evidence="3" id="KW-1185">Reference proteome</keyword>
<name>A0AA40VMY6_9MICO</name>
<protein>
    <submittedName>
        <fullName evidence="2">Uncharacterized protein</fullName>
    </submittedName>
</protein>